<comment type="caution">
    <text evidence="1">The sequence shown here is derived from an EMBL/GenBank/DDBJ whole genome shotgun (WGS) entry which is preliminary data.</text>
</comment>
<gene>
    <name evidence="1" type="ORF">AWB75_03039</name>
</gene>
<evidence type="ECO:0000313" key="1">
    <source>
        <dbReference type="EMBL" id="SAK65619.1"/>
    </source>
</evidence>
<dbReference type="OrthoDB" id="6942177at2"/>
<name>A0A158B6J4_9BURK</name>
<dbReference type="AlphaFoldDB" id="A0A158B6J4"/>
<dbReference type="EMBL" id="FCOF02000012">
    <property type="protein sequence ID" value="SAK65619.1"/>
    <property type="molecule type" value="Genomic_DNA"/>
</dbReference>
<sequence length="206" mass="23491">MLRATKRFLLALKVILLIALAYQIYAWCKPVSEIVLRLGEPYEQVRQRSGPVLPDREAAWRSLATVIAKVRFDDPVYGFVTPPSVFLGMTFDGPENSDIASVYLSPQREPLPLDEAMAIVAQLQGQFRRGGWQPFQYSGMRPIEDKPELRRALRECNFPMSVWNGGEKYQVALSIGCAAIPQQPGKERYLVKLEFMRPFWTDRPGE</sequence>
<evidence type="ECO:0000313" key="2">
    <source>
        <dbReference type="Proteomes" id="UP000054870"/>
    </source>
</evidence>
<reference evidence="1" key="1">
    <citation type="submission" date="2016-01" db="EMBL/GenBank/DDBJ databases">
        <authorList>
            <person name="Peeters C."/>
        </authorList>
    </citation>
    <scope>NUCLEOTIDE SEQUENCE [LARGE SCALE GENOMIC DNA]</scope>
    <source>
        <strain evidence="1">LMG 29318</strain>
    </source>
</reference>
<organism evidence="1 2">
    <name type="scientific">Caballeronia catudaia</name>
    <dbReference type="NCBI Taxonomy" id="1777136"/>
    <lineage>
        <taxon>Bacteria</taxon>
        <taxon>Pseudomonadati</taxon>
        <taxon>Pseudomonadota</taxon>
        <taxon>Betaproteobacteria</taxon>
        <taxon>Burkholderiales</taxon>
        <taxon>Burkholderiaceae</taxon>
        <taxon>Caballeronia</taxon>
    </lineage>
</organism>
<accession>A0A158B6J4</accession>
<keyword evidence="2" id="KW-1185">Reference proteome</keyword>
<dbReference type="Proteomes" id="UP000054870">
    <property type="component" value="Unassembled WGS sequence"/>
</dbReference>
<proteinExistence type="predicted"/>
<protein>
    <submittedName>
        <fullName evidence="1">Uncharacterized protein</fullName>
    </submittedName>
</protein>
<dbReference type="RefSeq" id="WP_061124921.1">
    <property type="nucleotide sequence ID" value="NZ_FCOF02000012.1"/>
</dbReference>